<name>A0ABQ1ZVF8_9BACL</name>
<feature type="transmembrane region" description="Helical" evidence="12">
    <location>
        <begin position="234"/>
        <end position="254"/>
    </location>
</feature>
<keyword evidence="7" id="KW-0408">Iron</keyword>
<evidence type="ECO:0000313" key="14">
    <source>
        <dbReference type="Proteomes" id="UP000605427"/>
    </source>
</evidence>
<evidence type="ECO:0000256" key="6">
    <source>
        <dbReference type="ARBA" id="ARBA00023002"/>
    </source>
</evidence>
<keyword evidence="9 12" id="KW-0472">Membrane</keyword>
<keyword evidence="14" id="KW-1185">Reference proteome</keyword>
<sequence>MKSAVRLLQYKVLKWLSYASCVIMLLVSFNGVVVTRTGSGLECGREFPLCHGKFVPGTTIGSLIEYTHRLTAGIAGLLALITLIAFLVWARKRRDFQIYAAIMAFFVVVQAIMGALAVVFSQSPPIMALHFGFALIAFASALVLALSVRRAGSLERYQAPPAEHRVSKRTRNLTIFSAAFTYAVVYTGALVSHTELAKMSVVLHIASAVLLLFVLMVGHMAIRNYGHIRDIRKLGIIVVVLMIALPLSGVLNLVALGSEYYMFAPMLHTLITDFLFAFLCFLSIRTWELSRVPAGEEASVSVKKTVQA</sequence>
<reference evidence="14" key="1">
    <citation type="journal article" date="2019" name="Int. J. Syst. Evol. Microbiol.">
        <title>The Global Catalogue of Microorganisms (GCM) 10K type strain sequencing project: providing services to taxonomists for standard genome sequencing and annotation.</title>
        <authorList>
            <consortium name="The Broad Institute Genomics Platform"/>
            <consortium name="The Broad Institute Genome Sequencing Center for Infectious Disease"/>
            <person name="Wu L."/>
            <person name="Ma J."/>
        </authorList>
    </citation>
    <scope>NUCLEOTIDE SEQUENCE [LARGE SCALE GENOMIC DNA]</scope>
    <source>
        <strain evidence="14">CCM 8702</strain>
    </source>
</reference>
<feature type="transmembrane region" description="Helical" evidence="12">
    <location>
        <begin position="260"/>
        <end position="282"/>
    </location>
</feature>
<feature type="transmembrane region" description="Helical" evidence="12">
    <location>
        <begin position="70"/>
        <end position="89"/>
    </location>
</feature>
<evidence type="ECO:0000256" key="12">
    <source>
        <dbReference type="SAM" id="Phobius"/>
    </source>
</evidence>
<dbReference type="Pfam" id="PF02628">
    <property type="entry name" value="COX15-CtaA"/>
    <property type="match status" value="1"/>
</dbReference>
<feature type="transmembrane region" description="Helical" evidence="12">
    <location>
        <begin position="203"/>
        <end position="222"/>
    </location>
</feature>
<comment type="pathway">
    <text evidence="11">Porphyrin-containing compound metabolism.</text>
</comment>
<evidence type="ECO:0000256" key="2">
    <source>
        <dbReference type="ARBA" id="ARBA00022475"/>
    </source>
</evidence>
<evidence type="ECO:0000256" key="7">
    <source>
        <dbReference type="ARBA" id="ARBA00023004"/>
    </source>
</evidence>
<feature type="transmembrane region" description="Helical" evidence="12">
    <location>
        <begin position="96"/>
        <end position="120"/>
    </location>
</feature>
<comment type="subcellular location">
    <subcellularLocation>
        <location evidence="1">Membrane</location>
        <topology evidence="1">Multi-pass membrane protein</topology>
    </subcellularLocation>
</comment>
<keyword evidence="3 12" id="KW-0812">Transmembrane</keyword>
<proteinExistence type="predicted"/>
<feature type="transmembrane region" description="Helical" evidence="12">
    <location>
        <begin position="126"/>
        <end position="148"/>
    </location>
</feature>
<organism evidence="13 14">
    <name type="scientific">Saccharibacillus endophyticus</name>
    <dbReference type="NCBI Taxonomy" id="2060666"/>
    <lineage>
        <taxon>Bacteria</taxon>
        <taxon>Bacillati</taxon>
        <taxon>Bacillota</taxon>
        <taxon>Bacilli</taxon>
        <taxon>Bacillales</taxon>
        <taxon>Paenibacillaceae</taxon>
        <taxon>Saccharibacillus</taxon>
    </lineage>
</organism>
<keyword evidence="5 12" id="KW-1133">Transmembrane helix</keyword>
<evidence type="ECO:0000313" key="13">
    <source>
        <dbReference type="EMBL" id="GGH78713.1"/>
    </source>
</evidence>
<protein>
    <submittedName>
        <fullName evidence="13">Heme A synthase</fullName>
    </submittedName>
</protein>
<dbReference type="PANTHER" id="PTHR35457">
    <property type="entry name" value="HEME A SYNTHASE"/>
    <property type="match status" value="1"/>
</dbReference>
<dbReference type="PANTHER" id="PTHR35457:SF1">
    <property type="entry name" value="HEME A SYNTHASE"/>
    <property type="match status" value="1"/>
</dbReference>
<evidence type="ECO:0000256" key="9">
    <source>
        <dbReference type="ARBA" id="ARBA00023136"/>
    </source>
</evidence>
<keyword evidence="4" id="KW-0479">Metal-binding</keyword>
<evidence type="ECO:0000256" key="10">
    <source>
        <dbReference type="ARBA" id="ARBA00023157"/>
    </source>
</evidence>
<dbReference type="EMBL" id="BMDD01000003">
    <property type="protein sequence ID" value="GGH78713.1"/>
    <property type="molecule type" value="Genomic_DNA"/>
</dbReference>
<gene>
    <name evidence="13" type="primary">ctaA</name>
    <name evidence="13" type="ORF">GCM10007362_24410</name>
</gene>
<dbReference type="InterPro" id="IPR003780">
    <property type="entry name" value="COX15/CtaA_fam"/>
</dbReference>
<keyword evidence="8" id="KW-0350">Heme biosynthesis</keyword>
<evidence type="ECO:0000256" key="8">
    <source>
        <dbReference type="ARBA" id="ARBA00023133"/>
    </source>
</evidence>
<evidence type="ECO:0000256" key="3">
    <source>
        <dbReference type="ARBA" id="ARBA00022692"/>
    </source>
</evidence>
<dbReference type="Proteomes" id="UP000605427">
    <property type="component" value="Unassembled WGS sequence"/>
</dbReference>
<evidence type="ECO:0000256" key="5">
    <source>
        <dbReference type="ARBA" id="ARBA00022989"/>
    </source>
</evidence>
<dbReference type="InterPro" id="IPR050450">
    <property type="entry name" value="COX15/CtaA_HemeA_synthase"/>
</dbReference>
<evidence type="ECO:0000256" key="11">
    <source>
        <dbReference type="ARBA" id="ARBA00023444"/>
    </source>
</evidence>
<evidence type="ECO:0000256" key="1">
    <source>
        <dbReference type="ARBA" id="ARBA00004141"/>
    </source>
</evidence>
<evidence type="ECO:0000256" key="4">
    <source>
        <dbReference type="ARBA" id="ARBA00022723"/>
    </source>
</evidence>
<feature type="transmembrane region" description="Helical" evidence="12">
    <location>
        <begin position="12"/>
        <end position="32"/>
    </location>
</feature>
<feature type="transmembrane region" description="Helical" evidence="12">
    <location>
        <begin position="173"/>
        <end position="191"/>
    </location>
</feature>
<keyword evidence="6" id="KW-0560">Oxidoreductase</keyword>
<keyword evidence="10" id="KW-1015">Disulfide bond</keyword>
<accession>A0ABQ1ZVF8</accession>
<comment type="caution">
    <text evidence="13">The sequence shown here is derived from an EMBL/GenBank/DDBJ whole genome shotgun (WGS) entry which is preliminary data.</text>
</comment>
<keyword evidence="2" id="KW-1003">Cell membrane</keyword>